<evidence type="ECO:0008006" key="9">
    <source>
        <dbReference type="Google" id="ProtNLM"/>
    </source>
</evidence>
<dbReference type="GO" id="GO:0020037">
    <property type="term" value="F:heme binding"/>
    <property type="evidence" value="ECO:0007669"/>
    <property type="project" value="InterPro"/>
</dbReference>
<protein>
    <recommendedName>
        <fullName evidence="9">Cytochrome P450</fullName>
    </recommendedName>
</protein>
<dbReference type="PANTHER" id="PTHR24305">
    <property type="entry name" value="CYTOCHROME P450"/>
    <property type="match status" value="1"/>
</dbReference>
<keyword evidence="4" id="KW-0560">Oxidoreductase</keyword>
<keyword evidence="5" id="KW-0408">Iron</keyword>
<dbReference type="PRINTS" id="PR00465">
    <property type="entry name" value="EP450IV"/>
</dbReference>
<proteinExistence type="inferred from homology"/>
<reference evidence="7" key="1">
    <citation type="journal article" date="2023" name="Genome Biol. Evol.">
        <title>First Whole Genome Sequence and Flow Cytometry Genome Size Data for the Lichen-Forming Fungus Ramalina farinacea (Ascomycota).</title>
        <authorList>
            <person name="Llewellyn T."/>
            <person name="Mian S."/>
            <person name="Hill R."/>
            <person name="Leitch I.J."/>
            <person name="Gaya E."/>
        </authorList>
    </citation>
    <scope>NUCLEOTIDE SEQUENCE</scope>
    <source>
        <strain evidence="7">LIQ254RAFAR</strain>
    </source>
</reference>
<evidence type="ECO:0000256" key="1">
    <source>
        <dbReference type="ARBA" id="ARBA00001971"/>
    </source>
</evidence>
<name>A0AA43QSZ7_9LECA</name>
<keyword evidence="3" id="KW-0479">Metal-binding</keyword>
<evidence type="ECO:0000256" key="3">
    <source>
        <dbReference type="ARBA" id="ARBA00022723"/>
    </source>
</evidence>
<dbReference type="Proteomes" id="UP001161017">
    <property type="component" value="Unassembled WGS sequence"/>
</dbReference>
<evidence type="ECO:0000256" key="5">
    <source>
        <dbReference type="ARBA" id="ARBA00023004"/>
    </source>
</evidence>
<gene>
    <name evidence="7" type="ORF">OHK93_003221</name>
</gene>
<organism evidence="7 8">
    <name type="scientific">Ramalina farinacea</name>
    <dbReference type="NCBI Taxonomy" id="258253"/>
    <lineage>
        <taxon>Eukaryota</taxon>
        <taxon>Fungi</taxon>
        <taxon>Dikarya</taxon>
        <taxon>Ascomycota</taxon>
        <taxon>Pezizomycotina</taxon>
        <taxon>Lecanoromycetes</taxon>
        <taxon>OSLEUM clade</taxon>
        <taxon>Lecanoromycetidae</taxon>
        <taxon>Lecanorales</taxon>
        <taxon>Lecanorineae</taxon>
        <taxon>Ramalinaceae</taxon>
        <taxon>Ramalina</taxon>
    </lineage>
</organism>
<dbReference type="InterPro" id="IPR050121">
    <property type="entry name" value="Cytochrome_P450_monoxygenase"/>
</dbReference>
<comment type="cofactor">
    <cofactor evidence="1">
        <name>heme</name>
        <dbReference type="ChEBI" id="CHEBI:30413"/>
    </cofactor>
</comment>
<dbReference type="AlphaFoldDB" id="A0AA43QSZ7"/>
<dbReference type="InterPro" id="IPR036396">
    <property type="entry name" value="Cyt_P450_sf"/>
</dbReference>
<dbReference type="PANTHER" id="PTHR24305:SF157">
    <property type="entry name" value="N-ACETYLTRYPTOPHAN 6-HYDROXYLASE IVOC-RELATED"/>
    <property type="match status" value="1"/>
</dbReference>
<keyword evidence="8" id="KW-1185">Reference proteome</keyword>
<dbReference type="GO" id="GO:0005506">
    <property type="term" value="F:iron ion binding"/>
    <property type="evidence" value="ECO:0007669"/>
    <property type="project" value="InterPro"/>
</dbReference>
<dbReference type="EMBL" id="JAPUFD010000016">
    <property type="protein sequence ID" value="MDI1492010.1"/>
    <property type="molecule type" value="Genomic_DNA"/>
</dbReference>
<comment type="caution">
    <text evidence="7">The sequence shown here is derived from an EMBL/GenBank/DDBJ whole genome shotgun (WGS) entry which is preliminary data.</text>
</comment>
<evidence type="ECO:0000313" key="8">
    <source>
        <dbReference type="Proteomes" id="UP001161017"/>
    </source>
</evidence>
<evidence type="ECO:0000256" key="6">
    <source>
        <dbReference type="ARBA" id="ARBA00023033"/>
    </source>
</evidence>
<accession>A0AA43QSZ7</accession>
<dbReference type="SUPFAM" id="SSF48264">
    <property type="entry name" value="Cytochrome P450"/>
    <property type="match status" value="1"/>
</dbReference>
<dbReference type="Gene3D" id="1.10.630.10">
    <property type="entry name" value="Cytochrome P450"/>
    <property type="match status" value="1"/>
</dbReference>
<evidence type="ECO:0000256" key="2">
    <source>
        <dbReference type="ARBA" id="ARBA00010617"/>
    </source>
</evidence>
<sequence>MFELLAHPQELQKVKNELAAAIPDKDRVPSFSEVEQLPYFNASIQEILRLHPGVLSRMPRISPDVDIKYHDKRRDRTYVIPPGTSTSMSTLITHTNPDVFEDPYDMNFARREIGIILATILNRYDLYHGQEGLTLELYDTIRERDIAATSEMIVPMPAKGSRGLRVKVRN</sequence>
<dbReference type="GO" id="GO:0004497">
    <property type="term" value="F:monooxygenase activity"/>
    <property type="evidence" value="ECO:0007669"/>
    <property type="project" value="UniProtKB-KW"/>
</dbReference>
<dbReference type="InterPro" id="IPR002403">
    <property type="entry name" value="Cyt_P450_E_grp-IV"/>
</dbReference>
<dbReference type="Pfam" id="PF00067">
    <property type="entry name" value="p450"/>
    <property type="match status" value="1"/>
</dbReference>
<evidence type="ECO:0000256" key="4">
    <source>
        <dbReference type="ARBA" id="ARBA00023002"/>
    </source>
</evidence>
<keyword evidence="6" id="KW-0503">Monooxygenase</keyword>
<comment type="similarity">
    <text evidence="2">Belongs to the cytochrome P450 family.</text>
</comment>
<dbReference type="InterPro" id="IPR001128">
    <property type="entry name" value="Cyt_P450"/>
</dbReference>
<dbReference type="GO" id="GO:0016705">
    <property type="term" value="F:oxidoreductase activity, acting on paired donors, with incorporation or reduction of molecular oxygen"/>
    <property type="evidence" value="ECO:0007669"/>
    <property type="project" value="InterPro"/>
</dbReference>
<evidence type="ECO:0000313" key="7">
    <source>
        <dbReference type="EMBL" id="MDI1492010.1"/>
    </source>
</evidence>